<dbReference type="GO" id="GO:0070772">
    <property type="term" value="C:PAS complex"/>
    <property type="evidence" value="ECO:0007669"/>
    <property type="project" value="TreeGrafter"/>
</dbReference>
<evidence type="ECO:0008006" key="5">
    <source>
        <dbReference type="Google" id="ProtNLM"/>
    </source>
</evidence>
<keyword evidence="4" id="KW-1185">Reference proteome</keyword>
<feature type="compositionally biased region" description="Polar residues" evidence="1">
    <location>
        <begin position="500"/>
        <end position="530"/>
    </location>
</feature>
<dbReference type="STRING" id="212818.A0A0D2A9G1"/>
<reference evidence="3 4" key="1">
    <citation type="submission" date="2015-01" db="EMBL/GenBank/DDBJ databases">
        <title>The Genome Sequence of Exophiala mesophila CBS40295.</title>
        <authorList>
            <consortium name="The Broad Institute Genomics Platform"/>
            <person name="Cuomo C."/>
            <person name="de Hoog S."/>
            <person name="Gorbushina A."/>
            <person name="Stielow B."/>
            <person name="Teixiera M."/>
            <person name="Abouelleil A."/>
            <person name="Chapman S.B."/>
            <person name="Priest M."/>
            <person name="Young S.K."/>
            <person name="Wortman J."/>
            <person name="Nusbaum C."/>
            <person name="Birren B."/>
        </authorList>
    </citation>
    <scope>NUCLEOTIDE SEQUENCE [LARGE SCALE GENOMIC DNA]</scope>
    <source>
        <strain evidence="3 4">CBS 40295</strain>
    </source>
</reference>
<dbReference type="GO" id="GO:1903778">
    <property type="term" value="P:protein localization to vacuolar membrane"/>
    <property type="evidence" value="ECO:0007669"/>
    <property type="project" value="TreeGrafter"/>
</dbReference>
<feature type="region of interest" description="Disordered" evidence="1">
    <location>
        <begin position="28"/>
        <end position="86"/>
    </location>
</feature>
<protein>
    <recommendedName>
        <fullName evidence="5">Vacuolar segregation subunit 7</fullName>
    </recommendedName>
</protein>
<dbReference type="GO" id="GO:0000329">
    <property type="term" value="C:fungal-type vacuole membrane"/>
    <property type="evidence" value="ECO:0007669"/>
    <property type="project" value="TreeGrafter"/>
</dbReference>
<proteinExistence type="predicted"/>
<name>A0A0D2A9G1_EXOME</name>
<feature type="compositionally biased region" description="Basic residues" evidence="1">
    <location>
        <begin position="484"/>
        <end position="497"/>
    </location>
</feature>
<evidence type="ECO:0000313" key="3">
    <source>
        <dbReference type="EMBL" id="KIV95588.1"/>
    </source>
</evidence>
<dbReference type="OMA" id="QHRYHSR"/>
<dbReference type="GeneID" id="27321065"/>
<feature type="region of interest" description="Disordered" evidence="1">
    <location>
        <begin position="695"/>
        <end position="724"/>
    </location>
</feature>
<feature type="compositionally biased region" description="Acidic residues" evidence="1">
    <location>
        <begin position="394"/>
        <end position="405"/>
    </location>
</feature>
<accession>A0A0D2A9G1</accession>
<feature type="compositionally biased region" description="Polar residues" evidence="1">
    <location>
        <begin position="163"/>
        <end position="182"/>
    </location>
</feature>
<dbReference type="Pfam" id="PF12751">
    <property type="entry name" value="Vac7"/>
    <property type="match status" value="1"/>
</dbReference>
<dbReference type="OrthoDB" id="1204at2759"/>
<feature type="transmembrane region" description="Helical" evidence="2">
    <location>
        <begin position="604"/>
        <end position="624"/>
    </location>
</feature>
<dbReference type="VEuPathDB" id="FungiDB:PV10_03220"/>
<dbReference type="HOGENOM" id="CLU_010147_0_0_1"/>
<keyword evidence="2" id="KW-0472">Membrane</keyword>
<feature type="compositionally biased region" description="Acidic residues" evidence="1">
    <location>
        <begin position="712"/>
        <end position="724"/>
    </location>
</feature>
<feature type="compositionally biased region" description="Polar residues" evidence="1">
    <location>
        <begin position="219"/>
        <end position="228"/>
    </location>
</feature>
<dbReference type="PANTHER" id="PTHR28258:SF1">
    <property type="entry name" value="VACUOLAR SEGREGATION PROTEIN 7"/>
    <property type="match status" value="1"/>
</dbReference>
<dbReference type="AlphaFoldDB" id="A0A0D2A9G1"/>
<evidence type="ECO:0000256" key="1">
    <source>
        <dbReference type="SAM" id="MobiDB-lite"/>
    </source>
</evidence>
<organism evidence="3 4">
    <name type="scientific">Exophiala mesophila</name>
    <name type="common">Black yeast-like fungus</name>
    <dbReference type="NCBI Taxonomy" id="212818"/>
    <lineage>
        <taxon>Eukaryota</taxon>
        <taxon>Fungi</taxon>
        <taxon>Dikarya</taxon>
        <taxon>Ascomycota</taxon>
        <taxon>Pezizomycotina</taxon>
        <taxon>Eurotiomycetes</taxon>
        <taxon>Chaetothyriomycetidae</taxon>
        <taxon>Chaetothyriales</taxon>
        <taxon>Herpotrichiellaceae</taxon>
        <taxon>Exophiala</taxon>
    </lineage>
</organism>
<dbReference type="InterPro" id="IPR024260">
    <property type="entry name" value="Vac7"/>
</dbReference>
<feature type="region of interest" description="Disordered" evidence="1">
    <location>
        <begin position="102"/>
        <end position="576"/>
    </location>
</feature>
<gene>
    <name evidence="3" type="ORF">PV10_03220</name>
</gene>
<feature type="compositionally biased region" description="Polar residues" evidence="1">
    <location>
        <begin position="189"/>
        <end position="202"/>
    </location>
</feature>
<feature type="compositionally biased region" description="Polar residues" evidence="1">
    <location>
        <begin position="455"/>
        <end position="464"/>
    </location>
</feature>
<feature type="compositionally biased region" description="Polar residues" evidence="1">
    <location>
        <begin position="74"/>
        <end position="86"/>
    </location>
</feature>
<feature type="region of interest" description="Disordered" evidence="1">
    <location>
        <begin position="814"/>
        <end position="838"/>
    </location>
</feature>
<dbReference type="GO" id="GO:0000011">
    <property type="term" value="P:vacuole inheritance"/>
    <property type="evidence" value="ECO:0007669"/>
    <property type="project" value="TreeGrafter"/>
</dbReference>
<feature type="compositionally biased region" description="Polar residues" evidence="1">
    <location>
        <begin position="347"/>
        <end position="356"/>
    </location>
</feature>
<feature type="compositionally biased region" description="Polar residues" evidence="1">
    <location>
        <begin position="57"/>
        <end position="67"/>
    </location>
</feature>
<evidence type="ECO:0000313" key="4">
    <source>
        <dbReference type="Proteomes" id="UP000054302"/>
    </source>
</evidence>
<evidence type="ECO:0000256" key="2">
    <source>
        <dbReference type="SAM" id="Phobius"/>
    </source>
</evidence>
<keyword evidence="2" id="KW-1133">Transmembrane helix</keyword>
<sequence length="838" mass="90485">MGYILPHLPEDTADILISRTIGSTIMSGSSLDDVPSLGPPNSDRANISREHSPVRASRSTSSIPQLSRSRKASQEFSPTRNLNLAGSLSTVPSAAAVQRALSAQRPILQPNNVDAGPESSRSTERPPRSGQTSPAWPTSPRLKSPPPSRATSRLPSAKKPESEQTQPNTSMKRLATTSNPEQATAILATDTQESQSTNSNLRASGRGPSTGGSALETVAESSVPSTPSIGPMLNSILDQKIDVPSLDQNSEAPAEVPTRDAEGSGSENVSGSKAAPQKAENEKRPRAPSTSRTSELAKRSLTSLSTAKKPASTDPPRTMTVETETVTSMPQLLNPDRGVSGRDGNGSVRTKASTETIRPRKEKKKSSRKAPSLHAGTVTSKADLFEAKVASAVDEADSSDSDETFVYESNPVDRPSRHHSRTPSATSLASQDHGPRSKHGLRSGSQAIAGKKSMKFSNSAYSNHGDSEHGSEGRGSQRNAATTPRHHHISRHGRPHHTSILDTDSPFTLASKQHSPRSSVNNISRFSRPNSPRLLNGRMPASPRKGESFDPYEDAADDERTPLMGSVRVNRSRHSRRPHSATFRPIEYSDGYERTYCGRYGSCAFLGFVVLMVCVGITTFVMALNRPLMDVSVKHIQNVLASEQEIMLDLEVEAVNTNLFAITISDLDVNLFAESPYVGSNREWDTAKPNLRWGTRSTDSSYSWPPWHSDDGVDEGTDPIDDPEPGTQKMLLGRVLEFDSPLSFDASPVRRMHASSVGEIRLAKPGNQTEEGGSARWERVLQHPFDLIVRGVVKYQLPLSSKVRSAKIGSRIKVLPSDDTGDGDGSPGMVRKGLEPQN</sequence>
<keyword evidence="2" id="KW-0812">Transmembrane</keyword>
<dbReference type="PANTHER" id="PTHR28258">
    <property type="entry name" value="VACUOLAR SEGREGATION PROTEIN 7"/>
    <property type="match status" value="1"/>
</dbReference>
<dbReference type="RefSeq" id="XP_016227162.1">
    <property type="nucleotide sequence ID" value="XM_016367644.1"/>
</dbReference>
<feature type="compositionally biased region" description="Low complexity" evidence="1">
    <location>
        <begin position="318"/>
        <end position="329"/>
    </location>
</feature>
<feature type="compositionally biased region" description="Polar residues" evidence="1">
    <location>
        <begin position="288"/>
        <end position="306"/>
    </location>
</feature>
<dbReference type="EMBL" id="KN847521">
    <property type="protein sequence ID" value="KIV95588.1"/>
    <property type="molecule type" value="Genomic_DNA"/>
</dbReference>
<dbReference type="GO" id="GO:0010513">
    <property type="term" value="P:positive regulation of phosphatidylinositol biosynthetic process"/>
    <property type="evidence" value="ECO:0007669"/>
    <property type="project" value="TreeGrafter"/>
</dbReference>
<dbReference type="Proteomes" id="UP000054302">
    <property type="component" value="Unassembled WGS sequence"/>
</dbReference>